<sequence length="96" mass="10527">MIHPSYTELMQAINEGAELEDEPLVTSRYSVVLATSKRARQLIGGKEATVPSVGKKPLSVAVEEFYKGKVHILPDEPEEAAEEEAALEDTTTEENI</sequence>
<name>A0A9D2TBC3_9FIRM</name>
<dbReference type="SMART" id="SM01409">
    <property type="entry name" value="RNA_pol_Rpb6"/>
    <property type="match status" value="1"/>
</dbReference>
<keyword evidence="7" id="KW-0804">Transcription</keyword>
<dbReference type="GO" id="GO:0006351">
    <property type="term" value="P:DNA-templated transcription"/>
    <property type="evidence" value="ECO:0007669"/>
    <property type="project" value="InterPro"/>
</dbReference>
<dbReference type="SUPFAM" id="SSF63562">
    <property type="entry name" value="RPB6/omega subunit-like"/>
    <property type="match status" value="1"/>
</dbReference>
<dbReference type="EMBL" id="DWVZ01000150">
    <property type="protein sequence ID" value="HJC64195.1"/>
    <property type="molecule type" value="Genomic_DNA"/>
</dbReference>
<feature type="region of interest" description="Disordered" evidence="10">
    <location>
        <begin position="75"/>
        <end position="96"/>
    </location>
</feature>
<evidence type="ECO:0000256" key="4">
    <source>
        <dbReference type="ARBA" id="ARBA00022478"/>
    </source>
</evidence>
<dbReference type="GO" id="GO:0003677">
    <property type="term" value="F:DNA binding"/>
    <property type="evidence" value="ECO:0007669"/>
    <property type="project" value="InterPro"/>
</dbReference>
<evidence type="ECO:0000256" key="5">
    <source>
        <dbReference type="ARBA" id="ARBA00022679"/>
    </source>
</evidence>
<dbReference type="EC" id="2.7.7.6" evidence="2"/>
<evidence type="ECO:0000256" key="8">
    <source>
        <dbReference type="ARBA" id="ARBA00029924"/>
    </source>
</evidence>
<gene>
    <name evidence="11" type="primary">rpoZ</name>
    <name evidence="11" type="ORF">H9753_11345</name>
</gene>
<evidence type="ECO:0000313" key="11">
    <source>
        <dbReference type="EMBL" id="HJC64195.1"/>
    </source>
</evidence>
<keyword evidence="6 11" id="KW-0548">Nucleotidyltransferase</keyword>
<dbReference type="NCBIfam" id="TIGR00690">
    <property type="entry name" value="rpoZ"/>
    <property type="match status" value="1"/>
</dbReference>
<proteinExistence type="inferred from homology"/>
<organism evidence="11 12">
    <name type="scientific">Candidatus Blautia merdavium</name>
    <dbReference type="NCBI Taxonomy" id="2838494"/>
    <lineage>
        <taxon>Bacteria</taxon>
        <taxon>Bacillati</taxon>
        <taxon>Bacillota</taxon>
        <taxon>Clostridia</taxon>
        <taxon>Lachnospirales</taxon>
        <taxon>Lachnospiraceae</taxon>
        <taxon>Blautia</taxon>
    </lineage>
</organism>
<accession>A0A9D2TBC3</accession>
<evidence type="ECO:0000256" key="3">
    <source>
        <dbReference type="ARBA" id="ARBA00013725"/>
    </source>
</evidence>
<reference evidence="11" key="2">
    <citation type="submission" date="2021-04" db="EMBL/GenBank/DDBJ databases">
        <authorList>
            <person name="Gilroy R."/>
        </authorList>
    </citation>
    <scope>NUCLEOTIDE SEQUENCE</scope>
    <source>
        <strain evidence="11">ChiBcec2-3848</strain>
    </source>
</reference>
<evidence type="ECO:0000313" key="12">
    <source>
        <dbReference type="Proteomes" id="UP000823886"/>
    </source>
</evidence>
<reference evidence="11" key="1">
    <citation type="journal article" date="2021" name="PeerJ">
        <title>Extensive microbial diversity within the chicken gut microbiome revealed by metagenomics and culture.</title>
        <authorList>
            <person name="Gilroy R."/>
            <person name="Ravi A."/>
            <person name="Getino M."/>
            <person name="Pursley I."/>
            <person name="Horton D.L."/>
            <person name="Alikhan N.F."/>
            <person name="Baker D."/>
            <person name="Gharbi K."/>
            <person name="Hall N."/>
            <person name="Watson M."/>
            <person name="Adriaenssens E.M."/>
            <person name="Foster-Nyarko E."/>
            <person name="Jarju S."/>
            <person name="Secka A."/>
            <person name="Antonio M."/>
            <person name="Oren A."/>
            <person name="Chaudhuri R.R."/>
            <person name="La Ragione R."/>
            <person name="Hildebrand F."/>
            <person name="Pallen M.J."/>
        </authorList>
    </citation>
    <scope>NUCLEOTIDE SEQUENCE</scope>
    <source>
        <strain evidence="11">ChiBcec2-3848</strain>
    </source>
</reference>
<dbReference type="AlphaFoldDB" id="A0A9D2TBC3"/>
<evidence type="ECO:0000256" key="2">
    <source>
        <dbReference type="ARBA" id="ARBA00012418"/>
    </source>
</evidence>
<dbReference type="GO" id="GO:0000428">
    <property type="term" value="C:DNA-directed RNA polymerase complex"/>
    <property type="evidence" value="ECO:0007669"/>
    <property type="project" value="UniProtKB-KW"/>
</dbReference>
<evidence type="ECO:0000256" key="6">
    <source>
        <dbReference type="ARBA" id="ARBA00022695"/>
    </source>
</evidence>
<dbReference type="InterPro" id="IPR006110">
    <property type="entry name" value="Pol_omega/Rpo6/RPB6"/>
</dbReference>
<dbReference type="Pfam" id="PF01192">
    <property type="entry name" value="RNA_pol_Rpb6"/>
    <property type="match status" value="1"/>
</dbReference>
<dbReference type="InterPro" id="IPR003716">
    <property type="entry name" value="DNA-dir_RNA_pol_omega"/>
</dbReference>
<evidence type="ECO:0000256" key="10">
    <source>
        <dbReference type="SAM" id="MobiDB-lite"/>
    </source>
</evidence>
<evidence type="ECO:0000256" key="1">
    <source>
        <dbReference type="ARBA" id="ARBA00006711"/>
    </source>
</evidence>
<evidence type="ECO:0000256" key="7">
    <source>
        <dbReference type="ARBA" id="ARBA00023163"/>
    </source>
</evidence>
<keyword evidence="4 11" id="KW-0240">DNA-directed RNA polymerase</keyword>
<dbReference type="GO" id="GO:0003899">
    <property type="term" value="F:DNA-directed RNA polymerase activity"/>
    <property type="evidence" value="ECO:0007669"/>
    <property type="project" value="UniProtKB-EC"/>
</dbReference>
<dbReference type="Proteomes" id="UP000823886">
    <property type="component" value="Unassembled WGS sequence"/>
</dbReference>
<keyword evidence="5 11" id="KW-0808">Transferase</keyword>
<dbReference type="InterPro" id="IPR036161">
    <property type="entry name" value="RPB6/omega-like_sf"/>
</dbReference>
<evidence type="ECO:0000256" key="9">
    <source>
        <dbReference type="ARBA" id="ARBA00048552"/>
    </source>
</evidence>
<comment type="caution">
    <text evidence="11">The sequence shown here is derived from an EMBL/GenBank/DDBJ whole genome shotgun (WGS) entry which is preliminary data.</text>
</comment>
<comment type="similarity">
    <text evidence="1">Belongs to the RNA polymerase subunit omega family.</text>
</comment>
<comment type="catalytic activity">
    <reaction evidence="9">
        <text>RNA(n) + a ribonucleoside 5'-triphosphate = RNA(n+1) + diphosphate</text>
        <dbReference type="Rhea" id="RHEA:21248"/>
        <dbReference type="Rhea" id="RHEA-COMP:14527"/>
        <dbReference type="Rhea" id="RHEA-COMP:17342"/>
        <dbReference type="ChEBI" id="CHEBI:33019"/>
        <dbReference type="ChEBI" id="CHEBI:61557"/>
        <dbReference type="ChEBI" id="CHEBI:140395"/>
        <dbReference type="EC" id="2.7.7.6"/>
    </reaction>
</comment>
<protein>
    <recommendedName>
        <fullName evidence="3">DNA-directed RNA polymerase subunit omega</fullName>
        <ecNumber evidence="2">2.7.7.6</ecNumber>
    </recommendedName>
    <alternativeName>
        <fullName evidence="8">Transcriptase subunit omega</fullName>
    </alternativeName>
</protein>
<dbReference type="Gene3D" id="3.90.940.10">
    <property type="match status" value="1"/>
</dbReference>